<gene>
    <name evidence="2" type="ORF">PCOR1329_LOCUS72143</name>
</gene>
<dbReference type="EMBL" id="CAUYUJ010019616">
    <property type="protein sequence ID" value="CAK0892501.1"/>
    <property type="molecule type" value="Genomic_DNA"/>
</dbReference>
<protein>
    <submittedName>
        <fullName evidence="2">Uncharacterized protein</fullName>
    </submittedName>
</protein>
<feature type="region of interest" description="Disordered" evidence="1">
    <location>
        <begin position="1"/>
        <end position="167"/>
    </location>
</feature>
<accession>A0ABN9X373</accession>
<feature type="compositionally biased region" description="Low complexity" evidence="1">
    <location>
        <begin position="101"/>
        <end position="141"/>
    </location>
</feature>
<feature type="non-terminal residue" evidence="2">
    <location>
        <position position="1"/>
    </location>
</feature>
<feature type="compositionally biased region" description="Basic and acidic residues" evidence="1">
    <location>
        <begin position="10"/>
        <end position="61"/>
    </location>
</feature>
<proteinExistence type="predicted"/>
<dbReference type="Proteomes" id="UP001189429">
    <property type="component" value="Unassembled WGS sequence"/>
</dbReference>
<reference evidence="2" key="1">
    <citation type="submission" date="2023-10" db="EMBL/GenBank/DDBJ databases">
        <authorList>
            <person name="Chen Y."/>
            <person name="Shah S."/>
            <person name="Dougan E. K."/>
            <person name="Thang M."/>
            <person name="Chan C."/>
        </authorList>
    </citation>
    <scope>NUCLEOTIDE SEQUENCE [LARGE SCALE GENOMIC DNA]</scope>
</reference>
<feature type="compositionally biased region" description="Basic and acidic residues" evidence="1">
    <location>
        <begin position="89"/>
        <end position="100"/>
    </location>
</feature>
<evidence type="ECO:0000313" key="3">
    <source>
        <dbReference type="Proteomes" id="UP001189429"/>
    </source>
</evidence>
<comment type="caution">
    <text evidence="2">The sequence shown here is derived from an EMBL/GenBank/DDBJ whole genome shotgun (WGS) entry which is preliminary data.</text>
</comment>
<sequence>FGAHGKHTHDHPGPRRPCRVEKEARRPCRVEREREGVQRQRGREREKRAGARAAERTESSERTVSGAGPAALPELPRPSPRRGPAALRELPRPSPRREPAGRAAAAAAAAARHPLLGRAPPAPRPLALAATAAPPRARQAGQGHDRPPPEVAPRRRGPAAWPGPPLP</sequence>
<keyword evidence="3" id="KW-1185">Reference proteome</keyword>
<evidence type="ECO:0000256" key="1">
    <source>
        <dbReference type="SAM" id="MobiDB-lite"/>
    </source>
</evidence>
<evidence type="ECO:0000313" key="2">
    <source>
        <dbReference type="EMBL" id="CAK0892501.1"/>
    </source>
</evidence>
<organism evidence="2 3">
    <name type="scientific">Prorocentrum cordatum</name>
    <dbReference type="NCBI Taxonomy" id="2364126"/>
    <lineage>
        <taxon>Eukaryota</taxon>
        <taxon>Sar</taxon>
        <taxon>Alveolata</taxon>
        <taxon>Dinophyceae</taxon>
        <taxon>Prorocentrales</taxon>
        <taxon>Prorocentraceae</taxon>
        <taxon>Prorocentrum</taxon>
    </lineage>
</organism>
<name>A0ABN9X373_9DINO</name>